<dbReference type="Proteomes" id="UP000346198">
    <property type="component" value="Unassembled WGS sequence"/>
</dbReference>
<accession>A0A6C2UL05</accession>
<keyword evidence="3" id="KW-1185">Reference proteome</keyword>
<evidence type="ECO:0000313" key="3">
    <source>
        <dbReference type="Proteomes" id="UP000346198"/>
    </source>
</evidence>
<sequence>MIEAVRKIKVEDFLAVIIVDDKGHDFFADILQGKS</sequence>
<dbReference type="GO" id="GO:0016836">
    <property type="term" value="F:hydro-lyase activity"/>
    <property type="evidence" value="ECO:0007669"/>
    <property type="project" value="InterPro"/>
</dbReference>
<proteinExistence type="predicted"/>
<dbReference type="Pfam" id="PF05683">
    <property type="entry name" value="Fumerase_C"/>
    <property type="match status" value="1"/>
</dbReference>
<dbReference type="AlphaFoldDB" id="A0A6C2UL05"/>
<dbReference type="InterPro" id="IPR004647">
    <property type="entry name" value="Fe-S_hydro-lyase_TtdB-typ_cat"/>
</dbReference>
<reference evidence="2 3" key="1">
    <citation type="submission" date="2019-04" db="EMBL/GenBank/DDBJ databases">
        <authorList>
            <person name="Van Vliet M D."/>
        </authorList>
    </citation>
    <scope>NUCLEOTIDE SEQUENCE [LARGE SCALE GENOMIC DNA]</scope>
    <source>
        <strain evidence="2 3">F21</strain>
    </source>
</reference>
<gene>
    <name evidence="2" type="ORF">SCARR_02714</name>
</gene>
<feature type="domain" description="Fe-S hydro-lyase tartrate dehydratase beta-type catalytic" evidence="1">
    <location>
        <begin position="2"/>
        <end position="29"/>
    </location>
</feature>
<dbReference type="EMBL" id="CAAHFH010000001">
    <property type="protein sequence ID" value="VGO20649.1"/>
    <property type="molecule type" value="Genomic_DNA"/>
</dbReference>
<evidence type="ECO:0000313" key="2">
    <source>
        <dbReference type="EMBL" id="VGO20649.1"/>
    </source>
</evidence>
<protein>
    <recommendedName>
        <fullName evidence="1">Fe-S hydro-lyase tartrate dehydratase beta-type catalytic domain-containing protein</fullName>
    </recommendedName>
</protein>
<name>A0A6C2UL05_9BACT</name>
<organism evidence="2 3">
    <name type="scientific">Pontiella sulfatireligans</name>
    <dbReference type="NCBI Taxonomy" id="2750658"/>
    <lineage>
        <taxon>Bacteria</taxon>
        <taxon>Pseudomonadati</taxon>
        <taxon>Kiritimatiellota</taxon>
        <taxon>Kiritimatiellia</taxon>
        <taxon>Kiritimatiellales</taxon>
        <taxon>Pontiellaceae</taxon>
        <taxon>Pontiella</taxon>
    </lineage>
</organism>
<evidence type="ECO:0000259" key="1">
    <source>
        <dbReference type="Pfam" id="PF05683"/>
    </source>
</evidence>